<organism evidence="4 5">
    <name type="scientific">Acaulospora morrowiae</name>
    <dbReference type="NCBI Taxonomy" id="94023"/>
    <lineage>
        <taxon>Eukaryota</taxon>
        <taxon>Fungi</taxon>
        <taxon>Fungi incertae sedis</taxon>
        <taxon>Mucoromycota</taxon>
        <taxon>Glomeromycotina</taxon>
        <taxon>Glomeromycetes</taxon>
        <taxon>Diversisporales</taxon>
        <taxon>Acaulosporaceae</taxon>
        <taxon>Acaulospora</taxon>
    </lineage>
</organism>
<dbReference type="Pfam" id="PF13561">
    <property type="entry name" value="adh_short_C2"/>
    <property type="match status" value="1"/>
</dbReference>
<dbReference type="InterPro" id="IPR036291">
    <property type="entry name" value="NAD(P)-bd_dom_sf"/>
</dbReference>
<evidence type="ECO:0000313" key="5">
    <source>
        <dbReference type="Proteomes" id="UP000789342"/>
    </source>
</evidence>
<sequence length="329" mass="35489">MFVDLFDGIPPMGMVIMSIQLLRSSFRPIPLLTFQTLSCLSFIKQVTCGSSNREIAVITGGTRGIGYGIAQKFAQSGVRCVILGRSKETIEESRVNLMNKQNDNDIVDKIRNDEEKGVLEHLGFVCNVGNPEDVEKVCEDIAKLGNINYLINAAGTMSYAVGLGISSNKTNNALGITCDGLAVKLRKQDILDTIQTNLLGTIYMCSKIAKHMIKQKQGGCIINISSVVGIHGNVGQSIYAASKAGIIGFSKSLAKELGSRNIRVNVIAPGYIETDMTAGIPDDKRKEIRSNTTLNRFGKPEDVAIAALYLAKARFVTGQTLIVDGGLNI</sequence>
<dbReference type="InterPro" id="IPR002347">
    <property type="entry name" value="SDR_fam"/>
</dbReference>
<dbReference type="PANTHER" id="PTHR42760:SF133">
    <property type="entry name" value="3-OXOACYL-[ACYL-CARRIER-PROTEIN] REDUCTASE"/>
    <property type="match status" value="1"/>
</dbReference>
<dbReference type="PROSITE" id="PS00061">
    <property type="entry name" value="ADH_SHORT"/>
    <property type="match status" value="1"/>
</dbReference>
<keyword evidence="3" id="KW-0560">Oxidoreductase</keyword>
<dbReference type="Gene3D" id="3.40.50.720">
    <property type="entry name" value="NAD(P)-binding Rossmann-like Domain"/>
    <property type="match status" value="1"/>
</dbReference>
<comment type="caution">
    <text evidence="4">The sequence shown here is derived from an EMBL/GenBank/DDBJ whole genome shotgun (WGS) entry which is preliminary data.</text>
</comment>
<evidence type="ECO:0000256" key="3">
    <source>
        <dbReference type="ARBA" id="ARBA00023002"/>
    </source>
</evidence>
<dbReference type="PANTHER" id="PTHR42760">
    <property type="entry name" value="SHORT-CHAIN DEHYDROGENASES/REDUCTASES FAMILY MEMBER"/>
    <property type="match status" value="1"/>
</dbReference>
<dbReference type="OrthoDB" id="47007at2759"/>
<dbReference type="PRINTS" id="PR00081">
    <property type="entry name" value="GDHRDH"/>
</dbReference>
<name>A0A9N8VLU9_9GLOM</name>
<accession>A0A9N8VLU9</accession>
<dbReference type="Proteomes" id="UP000789342">
    <property type="component" value="Unassembled WGS sequence"/>
</dbReference>
<proteinExistence type="inferred from homology"/>
<dbReference type="GO" id="GO:0016616">
    <property type="term" value="F:oxidoreductase activity, acting on the CH-OH group of donors, NAD or NADP as acceptor"/>
    <property type="evidence" value="ECO:0007669"/>
    <property type="project" value="TreeGrafter"/>
</dbReference>
<reference evidence="4" key="1">
    <citation type="submission" date="2021-06" db="EMBL/GenBank/DDBJ databases">
        <authorList>
            <person name="Kallberg Y."/>
            <person name="Tangrot J."/>
            <person name="Rosling A."/>
        </authorList>
    </citation>
    <scope>NUCLEOTIDE SEQUENCE</scope>
    <source>
        <strain evidence="4">CL551</strain>
    </source>
</reference>
<evidence type="ECO:0000256" key="1">
    <source>
        <dbReference type="ARBA" id="ARBA00006484"/>
    </source>
</evidence>
<evidence type="ECO:0000313" key="4">
    <source>
        <dbReference type="EMBL" id="CAG8454507.1"/>
    </source>
</evidence>
<dbReference type="SUPFAM" id="SSF51735">
    <property type="entry name" value="NAD(P)-binding Rossmann-fold domains"/>
    <property type="match status" value="1"/>
</dbReference>
<keyword evidence="2" id="KW-0521">NADP</keyword>
<evidence type="ECO:0000256" key="2">
    <source>
        <dbReference type="ARBA" id="ARBA00022857"/>
    </source>
</evidence>
<comment type="similarity">
    <text evidence="1">Belongs to the short-chain dehydrogenases/reductases (SDR) family.</text>
</comment>
<dbReference type="GO" id="GO:0048038">
    <property type="term" value="F:quinone binding"/>
    <property type="evidence" value="ECO:0007669"/>
    <property type="project" value="TreeGrafter"/>
</dbReference>
<protein>
    <submittedName>
        <fullName evidence="4">10539_t:CDS:1</fullName>
    </submittedName>
</protein>
<dbReference type="EMBL" id="CAJVPV010000390">
    <property type="protein sequence ID" value="CAG8454507.1"/>
    <property type="molecule type" value="Genomic_DNA"/>
</dbReference>
<dbReference type="PRINTS" id="PR00080">
    <property type="entry name" value="SDRFAMILY"/>
</dbReference>
<keyword evidence="5" id="KW-1185">Reference proteome</keyword>
<dbReference type="InterPro" id="IPR020904">
    <property type="entry name" value="Sc_DH/Rdtase_CS"/>
</dbReference>
<dbReference type="GO" id="GO:0006633">
    <property type="term" value="P:fatty acid biosynthetic process"/>
    <property type="evidence" value="ECO:0007669"/>
    <property type="project" value="TreeGrafter"/>
</dbReference>
<dbReference type="FunFam" id="3.40.50.720:FF:000173">
    <property type="entry name" value="3-oxoacyl-[acyl-carrier protein] reductase"/>
    <property type="match status" value="1"/>
</dbReference>
<dbReference type="AlphaFoldDB" id="A0A9N8VLU9"/>
<gene>
    <name evidence="4" type="ORF">AMORRO_LOCUS1073</name>
</gene>